<keyword evidence="8 9" id="KW-0472">Membrane</keyword>
<evidence type="ECO:0000256" key="9">
    <source>
        <dbReference type="SAM" id="Phobius"/>
    </source>
</evidence>
<gene>
    <name evidence="11" type="ORF">ABIH81_21225</name>
</gene>
<feature type="transmembrane region" description="Helical" evidence="9">
    <location>
        <begin position="227"/>
        <end position="248"/>
    </location>
</feature>
<dbReference type="GO" id="GO:0005886">
    <property type="term" value="C:plasma membrane"/>
    <property type="evidence" value="ECO:0007669"/>
    <property type="project" value="UniProtKB-SubCell"/>
</dbReference>
<evidence type="ECO:0000256" key="1">
    <source>
        <dbReference type="ARBA" id="ARBA00004651"/>
    </source>
</evidence>
<feature type="transmembrane region" description="Helical" evidence="9">
    <location>
        <begin position="52"/>
        <end position="70"/>
    </location>
</feature>
<dbReference type="AlphaFoldDB" id="A0AAU7QVV3"/>
<feature type="transmembrane region" description="Helical" evidence="9">
    <location>
        <begin position="347"/>
        <end position="369"/>
    </location>
</feature>
<feature type="transmembrane region" description="Helical" evidence="9">
    <location>
        <begin position="375"/>
        <end position="394"/>
    </location>
</feature>
<dbReference type="CDD" id="cd17471">
    <property type="entry name" value="MFS_Set"/>
    <property type="match status" value="1"/>
</dbReference>
<keyword evidence="7 9" id="KW-1133">Transmembrane helix</keyword>
<keyword evidence="4" id="KW-1003">Cell membrane</keyword>
<dbReference type="PANTHER" id="PTHR23535">
    <property type="entry name" value="SUGAR EFFLUX TRANSPORTER A-RELATED"/>
    <property type="match status" value="1"/>
</dbReference>
<evidence type="ECO:0000313" key="11">
    <source>
        <dbReference type="EMBL" id="XBT80157.1"/>
    </source>
</evidence>
<proteinExistence type="inferred from homology"/>
<feature type="domain" description="Major facilitator superfamily (MFS) profile" evidence="10">
    <location>
        <begin position="15"/>
        <end position="399"/>
    </location>
</feature>
<feature type="transmembrane region" description="Helical" evidence="9">
    <location>
        <begin position="313"/>
        <end position="335"/>
    </location>
</feature>
<dbReference type="EMBL" id="CP157974">
    <property type="protein sequence ID" value="XBT80157.1"/>
    <property type="molecule type" value="Genomic_DNA"/>
</dbReference>
<feature type="transmembrane region" description="Helical" evidence="9">
    <location>
        <begin position="82"/>
        <end position="100"/>
    </location>
</feature>
<evidence type="ECO:0000256" key="2">
    <source>
        <dbReference type="ARBA" id="ARBA00006523"/>
    </source>
</evidence>
<feature type="transmembrane region" description="Helical" evidence="9">
    <location>
        <begin position="16"/>
        <end position="40"/>
    </location>
</feature>
<comment type="subcellular location">
    <subcellularLocation>
        <location evidence="1">Cell membrane</location>
        <topology evidence="1">Multi-pass membrane protein</topology>
    </subcellularLocation>
</comment>
<dbReference type="SUPFAM" id="SSF103473">
    <property type="entry name" value="MFS general substrate transporter"/>
    <property type="match status" value="1"/>
</dbReference>
<comment type="similarity">
    <text evidence="2">Belongs to the major facilitator superfamily. Set transporter family.</text>
</comment>
<dbReference type="InterPro" id="IPR020846">
    <property type="entry name" value="MFS_dom"/>
</dbReference>
<keyword evidence="6 9" id="KW-0812">Transmembrane</keyword>
<feature type="transmembrane region" description="Helical" evidence="9">
    <location>
        <begin position="289"/>
        <end position="307"/>
    </location>
</feature>
<sequence>MAVDTRPAVRAGRFRLLPLGVVFLTVGLSTAVVLPFLSLFLDREVRADPVRVTVFLVVAPLSGVVASALVGRLSDRLPIRRALLVGAALAGVLGAGLTAYVRDYWILLGLTATATALANSLFPQSFAYTRALFDRDDPARAAFGVSLMRTVFSLAWVAGPALAAVLLDVGGFRLVYGMAAVMYALAALVAAFRLEELPLPARPVAGDPDGAAPGPPGASRLRLASTALAFVLLQCPLTLAVQALPLFIDTELDDDPARAGLVLGLCAALEIPLMLGLGALTARVRLRTMVLLGAVCGIAYYATAATAPGVPVLLLAQPVNALFIAAVSGVGIAYVQDLLPGEPGRATTLFTNTFPIGAMLAGPLLGISAQVGYRWAYGMSTALCAAGLLVLLVTRPRPRA</sequence>
<feature type="transmembrane region" description="Helical" evidence="9">
    <location>
        <begin position="260"/>
        <end position="282"/>
    </location>
</feature>
<reference evidence="11" key="1">
    <citation type="submission" date="2024-06" db="EMBL/GenBank/DDBJ databases">
        <title>Micromonospora sp. strain HUAS YX12 genome sequences.</title>
        <authorList>
            <person name="Mo P."/>
        </authorList>
    </citation>
    <scope>NUCLEOTIDE SEQUENCE</scope>
    <source>
        <strain evidence="11">HUAS YX12</strain>
    </source>
</reference>
<dbReference type="Gene3D" id="1.20.1250.20">
    <property type="entry name" value="MFS general substrate transporter like domains"/>
    <property type="match status" value="2"/>
</dbReference>
<dbReference type="GO" id="GO:0022857">
    <property type="term" value="F:transmembrane transporter activity"/>
    <property type="evidence" value="ECO:0007669"/>
    <property type="project" value="InterPro"/>
</dbReference>
<dbReference type="InterPro" id="IPR011701">
    <property type="entry name" value="MFS"/>
</dbReference>
<name>A0AAU7QVV3_9ACTN</name>
<evidence type="ECO:0000256" key="6">
    <source>
        <dbReference type="ARBA" id="ARBA00022692"/>
    </source>
</evidence>
<evidence type="ECO:0000259" key="10">
    <source>
        <dbReference type="PROSITE" id="PS50850"/>
    </source>
</evidence>
<keyword evidence="5" id="KW-0762">Sugar transport</keyword>
<feature type="transmembrane region" description="Helical" evidence="9">
    <location>
        <begin position="106"/>
        <end position="129"/>
    </location>
</feature>
<evidence type="ECO:0000256" key="7">
    <source>
        <dbReference type="ARBA" id="ARBA00022989"/>
    </source>
</evidence>
<organism evidence="11">
    <name type="scientific">Micromonospora sp. HUAS YX12</name>
    <dbReference type="NCBI Taxonomy" id="3156396"/>
    <lineage>
        <taxon>Bacteria</taxon>
        <taxon>Bacillati</taxon>
        <taxon>Actinomycetota</taxon>
        <taxon>Actinomycetes</taxon>
        <taxon>Micromonosporales</taxon>
        <taxon>Micromonosporaceae</taxon>
        <taxon>Micromonospora</taxon>
    </lineage>
</organism>
<feature type="transmembrane region" description="Helical" evidence="9">
    <location>
        <begin position="173"/>
        <end position="192"/>
    </location>
</feature>
<evidence type="ECO:0000256" key="8">
    <source>
        <dbReference type="ARBA" id="ARBA00023136"/>
    </source>
</evidence>
<dbReference type="PANTHER" id="PTHR23535:SF2">
    <property type="entry name" value="SUGAR EFFLUX TRANSPORTER A-RELATED"/>
    <property type="match status" value="1"/>
</dbReference>
<accession>A0AAU7QVV3</accession>
<feature type="transmembrane region" description="Helical" evidence="9">
    <location>
        <begin position="141"/>
        <end position="167"/>
    </location>
</feature>
<dbReference type="Pfam" id="PF07690">
    <property type="entry name" value="MFS_1"/>
    <property type="match status" value="1"/>
</dbReference>
<evidence type="ECO:0000256" key="4">
    <source>
        <dbReference type="ARBA" id="ARBA00022475"/>
    </source>
</evidence>
<protein>
    <submittedName>
        <fullName evidence="11">Sugar efflux transporter</fullName>
    </submittedName>
</protein>
<dbReference type="InterPro" id="IPR036259">
    <property type="entry name" value="MFS_trans_sf"/>
</dbReference>
<evidence type="ECO:0000256" key="3">
    <source>
        <dbReference type="ARBA" id="ARBA00022448"/>
    </source>
</evidence>
<dbReference type="RefSeq" id="WP_349876639.1">
    <property type="nucleotide sequence ID" value="NZ_CP157974.1"/>
</dbReference>
<keyword evidence="3" id="KW-0813">Transport</keyword>
<evidence type="ECO:0000256" key="5">
    <source>
        <dbReference type="ARBA" id="ARBA00022597"/>
    </source>
</evidence>
<dbReference type="PROSITE" id="PS50850">
    <property type="entry name" value="MFS"/>
    <property type="match status" value="1"/>
</dbReference>